<dbReference type="InterPro" id="IPR051055">
    <property type="entry name" value="PIF1_helicase"/>
</dbReference>
<proteinExistence type="predicted"/>
<reference evidence="2 3" key="1">
    <citation type="journal article" date="2024" name="Microbiology">
        <title>Methylomarinum rosea sp. nov., a novel halophilic methanotrophic bacterium from the hypersaline Lake Elton.</title>
        <authorList>
            <person name="Suleimanov R.Z."/>
            <person name="Oshkin I.Y."/>
            <person name="Danilova O.V."/>
            <person name="Suzina N.E."/>
            <person name="Dedysh S.N."/>
        </authorList>
    </citation>
    <scope>NUCLEOTIDE SEQUENCE [LARGE SCALE GENOMIC DNA]</scope>
    <source>
        <strain evidence="2 3">Ch1-1</strain>
        <plasmid evidence="3">unnamed2</plasmid>
    </source>
</reference>
<dbReference type="GO" id="GO:0000723">
    <property type="term" value="P:telomere maintenance"/>
    <property type="evidence" value="ECO:0007669"/>
    <property type="project" value="InterPro"/>
</dbReference>
<dbReference type="Gene3D" id="3.40.50.300">
    <property type="entry name" value="P-loop containing nucleotide triphosphate hydrolases"/>
    <property type="match status" value="2"/>
</dbReference>
<keyword evidence="2" id="KW-0547">Nucleotide-binding</keyword>
<name>A0AAU7P0B3_9GAMM</name>
<sequence length="480" mass="53962">MDKLSPDQLNVLDLIASGKNIFLTGKAGSGKSEILKALRKKRTDGDTVFLSTTGMAAMNINGCTAHRFFRFGLSLLDPDKIQKEPVKREFEEMIKYIKTIVIDEISMCRADVLEAIDRRLKKACRSELPFGGKQMVLVGDPFQLAPVVQTSEKAYFSKSDLFNGEYFFDAPAWRKGRFTCVNLSEVFRRDPDSDQFIDALNDIRVGVNKQGALSVINQRINASIDSETPPVFLCAMNKQAHEANVTALKSISGKGARYKGRTAGEVDEAELPVPKELLVKIGARVIAAANHEEGLYVNGSTGTVLDFNREKIIIKFDHSESPVEVVRKTWPINDYIYDEDKNQVETKTIGAFEQFPLKLAWALTIHKSQGQTLDNVHLDLGEGAFAYGQIYVALSRVRSLNALSTSKFIKPRDIAVDPRVKQFAEEYIHKNEKLKLKNIAIPEQYELDVRRLIEELKEKDRLASEEIRTQNIASMRQALN</sequence>
<dbReference type="GO" id="GO:0006281">
    <property type="term" value="P:DNA repair"/>
    <property type="evidence" value="ECO:0007669"/>
    <property type="project" value="InterPro"/>
</dbReference>
<dbReference type="Proteomes" id="UP001225378">
    <property type="component" value="Plasmid unnamed2"/>
</dbReference>
<dbReference type="SUPFAM" id="SSF52540">
    <property type="entry name" value="P-loop containing nucleoside triphosphate hydrolases"/>
    <property type="match status" value="2"/>
</dbReference>
<dbReference type="RefSeq" id="WP_305910534.1">
    <property type="nucleotide sequence ID" value="NZ_CP157744.1"/>
</dbReference>
<keyword evidence="2" id="KW-0378">Hydrolase</keyword>
<dbReference type="PANTHER" id="PTHR47642:SF5">
    <property type="entry name" value="ATP-DEPENDENT DNA HELICASE"/>
    <property type="match status" value="1"/>
</dbReference>
<protein>
    <submittedName>
        <fullName evidence="2">DEAD/DEAH box helicase</fullName>
    </submittedName>
</protein>
<keyword evidence="2" id="KW-0347">Helicase</keyword>
<keyword evidence="3" id="KW-1185">Reference proteome</keyword>
<evidence type="ECO:0000313" key="2">
    <source>
        <dbReference type="EMBL" id="XBS22693.1"/>
    </source>
</evidence>
<dbReference type="PANTHER" id="PTHR47642">
    <property type="entry name" value="ATP-DEPENDENT DNA HELICASE"/>
    <property type="match status" value="1"/>
</dbReference>
<dbReference type="GO" id="GO:0003678">
    <property type="term" value="F:DNA helicase activity"/>
    <property type="evidence" value="ECO:0007669"/>
    <property type="project" value="InterPro"/>
</dbReference>
<gene>
    <name evidence="2" type="ORF">Q9L42_020480</name>
</gene>
<accession>A0AAU7P0B3</accession>
<geneLocation type="plasmid" evidence="2 3">
    <name>unnamed2</name>
</geneLocation>
<dbReference type="CDD" id="cd18809">
    <property type="entry name" value="SF1_C_RecD"/>
    <property type="match status" value="1"/>
</dbReference>
<dbReference type="InterPro" id="IPR010285">
    <property type="entry name" value="DNA_helicase_pif1-like_DEAD"/>
</dbReference>
<keyword evidence="2" id="KW-0067">ATP-binding</keyword>
<dbReference type="EMBL" id="CP157744">
    <property type="protein sequence ID" value="XBS22693.1"/>
    <property type="molecule type" value="Genomic_DNA"/>
</dbReference>
<dbReference type="AlphaFoldDB" id="A0AAU7P0B3"/>
<evidence type="ECO:0000313" key="3">
    <source>
        <dbReference type="Proteomes" id="UP001225378"/>
    </source>
</evidence>
<dbReference type="InterPro" id="IPR027417">
    <property type="entry name" value="P-loop_NTPase"/>
</dbReference>
<feature type="domain" description="DNA helicase Pif1-like DEAD-box helicase" evidence="1">
    <location>
        <begin position="4"/>
        <end position="206"/>
    </location>
</feature>
<dbReference type="Pfam" id="PF05970">
    <property type="entry name" value="PIF1"/>
    <property type="match status" value="1"/>
</dbReference>
<keyword evidence="2" id="KW-0614">Plasmid</keyword>
<evidence type="ECO:0000259" key="1">
    <source>
        <dbReference type="Pfam" id="PF05970"/>
    </source>
</evidence>
<dbReference type="KEGG" id="mech:Q9L42_020480"/>
<organism evidence="2 3">
    <name type="scientific">Methylomarinum roseum</name>
    <dbReference type="NCBI Taxonomy" id="3067653"/>
    <lineage>
        <taxon>Bacteria</taxon>
        <taxon>Pseudomonadati</taxon>
        <taxon>Pseudomonadota</taxon>
        <taxon>Gammaproteobacteria</taxon>
        <taxon>Methylococcales</taxon>
        <taxon>Methylococcaceae</taxon>
        <taxon>Methylomarinum</taxon>
    </lineage>
</organism>